<feature type="transmembrane region" description="Helical" evidence="6">
    <location>
        <begin position="92"/>
        <end position="123"/>
    </location>
</feature>
<evidence type="ECO:0008006" key="9">
    <source>
        <dbReference type="Google" id="ProtNLM"/>
    </source>
</evidence>
<evidence type="ECO:0000256" key="5">
    <source>
        <dbReference type="ARBA" id="ARBA00023136"/>
    </source>
</evidence>
<accession>A0A1F4V2C8</accession>
<evidence type="ECO:0000256" key="6">
    <source>
        <dbReference type="SAM" id="Phobius"/>
    </source>
</evidence>
<evidence type="ECO:0000256" key="2">
    <source>
        <dbReference type="ARBA" id="ARBA00022475"/>
    </source>
</evidence>
<feature type="transmembrane region" description="Helical" evidence="6">
    <location>
        <begin position="371"/>
        <end position="390"/>
    </location>
</feature>
<feature type="transmembrane region" description="Helical" evidence="6">
    <location>
        <begin position="396"/>
        <end position="419"/>
    </location>
</feature>
<evidence type="ECO:0000256" key="3">
    <source>
        <dbReference type="ARBA" id="ARBA00022692"/>
    </source>
</evidence>
<feature type="transmembrane region" description="Helical" evidence="6">
    <location>
        <begin position="129"/>
        <end position="150"/>
    </location>
</feature>
<feature type="transmembrane region" description="Helical" evidence="6">
    <location>
        <begin position="266"/>
        <end position="289"/>
    </location>
</feature>
<dbReference type="PANTHER" id="PTHR30250:SF28">
    <property type="entry name" value="POLYSACCHARIDE BIOSYNTHESIS PROTEIN"/>
    <property type="match status" value="1"/>
</dbReference>
<feature type="transmembrane region" description="Helical" evidence="6">
    <location>
        <begin position="21"/>
        <end position="40"/>
    </location>
</feature>
<dbReference type="AlphaFoldDB" id="A0A1F4V2C8"/>
<dbReference type="EMBL" id="MEVH01000025">
    <property type="protein sequence ID" value="OGC51364.1"/>
    <property type="molecule type" value="Genomic_DNA"/>
</dbReference>
<comment type="caution">
    <text evidence="7">The sequence shown here is derived from an EMBL/GenBank/DDBJ whole genome shotgun (WGS) entry which is preliminary data.</text>
</comment>
<keyword evidence="3 6" id="KW-0812">Transmembrane</keyword>
<dbReference type="PANTHER" id="PTHR30250">
    <property type="entry name" value="PST FAMILY PREDICTED COLANIC ACID TRANSPORTER"/>
    <property type="match status" value="1"/>
</dbReference>
<dbReference type="GO" id="GO:0005886">
    <property type="term" value="C:plasma membrane"/>
    <property type="evidence" value="ECO:0007669"/>
    <property type="project" value="UniProtKB-SubCell"/>
</dbReference>
<reference evidence="7 8" key="1">
    <citation type="journal article" date="2016" name="Nat. Commun.">
        <title>Thousands of microbial genomes shed light on interconnected biogeochemical processes in an aquifer system.</title>
        <authorList>
            <person name="Anantharaman K."/>
            <person name="Brown C.T."/>
            <person name="Hug L.A."/>
            <person name="Sharon I."/>
            <person name="Castelle C.J."/>
            <person name="Probst A.J."/>
            <person name="Thomas B.C."/>
            <person name="Singh A."/>
            <person name="Wilkins M.J."/>
            <person name="Karaoz U."/>
            <person name="Brodie E.L."/>
            <person name="Williams K.H."/>
            <person name="Hubbard S.S."/>
            <person name="Banfield J.F."/>
        </authorList>
    </citation>
    <scope>NUCLEOTIDE SEQUENCE [LARGE SCALE GENOMIC DNA]</scope>
</reference>
<name>A0A1F4V2C8_UNCKA</name>
<dbReference type="InterPro" id="IPR050833">
    <property type="entry name" value="Poly_Biosynth_Transport"/>
</dbReference>
<proteinExistence type="predicted"/>
<organism evidence="7 8">
    <name type="scientific">candidate division WWE3 bacterium RIFCSPLOWO2_01_FULL_39_13</name>
    <dbReference type="NCBI Taxonomy" id="1802624"/>
    <lineage>
        <taxon>Bacteria</taxon>
        <taxon>Katanobacteria</taxon>
    </lineage>
</organism>
<dbReference type="STRING" id="1802624.A2982_01235"/>
<gene>
    <name evidence="7" type="ORF">A2982_01235</name>
</gene>
<feature type="transmembrane region" description="Helical" evidence="6">
    <location>
        <begin position="52"/>
        <end position="71"/>
    </location>
</feature>
<dbReference type="Pfam" id="PF13440">
    <property type="entry name" value="Polysacc_synt_3"/>
    <property type="match status" value="1"/>
</dbReference>
<evidence type="ECO:0000313" key="7">
    <source>
        <dbReference type="EMBL" id="OGC51364.1"/>
    </source>
</evidence>
<feature type="transmembrane region" description="Helical" evidence="6">
    <location>
        <begin position="343"/>
        <end position="364"/>
    </location>
</feature>
<evidence type="ECO:0000256" key="4">
    <source>
        <dbReference type="ARBA" id="ARBA00022989"/>
    </source>
</evidence>
<keyword evidence="5 6" id="KW-0472">Membrane</keyword>
<evidence type="ECO:0000256" key="1">
    <source>
        <dbReference type="ARBA" id="ARBA00004651"/>
    </source>
</evidence>
<dbReference type="Proteomes" id="UP000178771">
    <property type="component" value="Unassembled WGS sequence"/>
</dbReference>
<feature type="transmembrane region" description="Helical" evidence="6">
    <location>
        <begin position="301"/>
        <end position="323"/>
    </location>
</feature>
<keyword evidence="4 6" id="KW-1133">Transmembrane helix</keyword>
<sequence>MSPFNKLIKLSQSSFLLSRSIIVVGASMVSNVFSYLFQLISGRYLSVTDYSILVSLFSLSVIIPLFVQFLTSGIPKLVAEIKDEDYPRRISTFFFSFLKLIIIIALLVFIGMYIFSGAIASYLNISNRALIVIFAVGISTGSIASSLPLFFQGLMRFKAYSFSLLISSFSKFLVAVSAVLFGLGLLQIFGGLAITSGILGIIFVIILQKNITSKTLKWGSGDVNTLLKYSFGASFALIGINLVYNLDVIQAKHFFDSTTAGIYGSLSIIGRIVLFSATPVTAVMLPICASKYKKKENYVKPFLLALALSASIAGGVSFVYWLFPKLVISTLFGTKYLLAAPYLGLFSIFMFLTTVLSTIAFFLVAISRFRIAAISLVAPVLQFIGFSFFNNSITEFLYVSIAAVSITLAGFLLMAVISYKRKFNKLISKLR</sequence>
<feature type="transmembrane region" description="Helical" evidence="6">
    <location>
        <begin position="188"/>
        <end position="206"/>
    </location>
</feature>
<protein>
    <recommendedName>
        <fullName evidence="9">Polysaccharide biosynthesis protein C-terminal domain-containing protein</fullName>
    </recommendedName>
</protein>
<comment type="subcellular location">
    <subcellularLocation>
        <location evidence="1">Cell membrane</location>
        <topology evidence="1">Multi-pass membrane protein</topology>
    </subcellularLocation>
</comment>
<feature type="transmembrane region" description="Helical" evidence="6">
    <location>
        <begin position="226"/>
        <end position="246"/>
    </location>
</feature>
<evidence type="ECO:0000313" key="8">
    <source>
        <dbReference type="Proteomes" id="UP000178771"/>
    </source>
</evidence>
<keyword evidence="2" id="KW-1003">Cell membrane</keyword>